<evidence type="ECO:0000256" key="1">
    <source>
        <dbReference type="ARBA" id="ARBA00004123"/>
    </source>
</evidence>
<feature type="domain" description="Xylanolytic transcriptional activator regulatory" evidence="6">
    <location>
        <begin position="200"/>
        <end position="284"/>
    </location>
</feature>
<dbReference type="InParanoid" id="A0A0C3CWV7"/>
<reference evidence="7 8" key="1">
    <citation type="submission" date="2014-04" db="EMBL/GenBank/DDBJ databases">
        <authorList>
            <consortium name="DOE Joint Genome Institute"/>
            <person name="Kuo A."/>
            <person name="Martino E."/>
            <person name="Perotto S."/>
            <person name="Kohler A."/>
            <person name="Nagy L.G."/>
            <person name="Floudas D."/>
            <person name="Copeland A."/>
            <person name="Barry K.W."/>
            <person name="Cichocki N."/>
            <person name="Veneault-Fourrey C."/>
            <person name="LaButti K."/>
            <person name="Lindquist E.A."/>
            <person name="Lipzen A."/>
            <person name="Lundell T."/>
            <person name="Morin E."/>
            <person name="Murat C."/>
            <person name="Sun H."/>
            <person name="Tunlid A."/>
            <person name="Henrissat B."/>
            <person name="Grigoriev I.V."/>
            <person name="Hibbett D.S."/>
            <person name="Martin F."/>
            <person name="Nordberg H.P."/>
            <person name="Cantor M.N."/>
            <person name="Hua S.X."/>
        </authorList>
    </citation>
    <scope>NUCLEOTIDE SEQUENCE [LARGE SCALE GENOMIC DNA]</scope>
    <source>
        <strain evidence="7 8">Zn</strain>
    </source>
</reference>
<dbReference type="GO" id="GO:0003677">
    <property type="term" value="F:DNA binding"/>
    <property type="evidence" value="ECO:0007669"/>
    <property type="project" value="UniProtKB-KW"/>
</dbReference>
<dbReference type="CDD" id="cd12148">
    <property type="entry name" value="fungal_TF_MHR"/>
    <property type="match status" value="1"/>
</dbReference>
<dbReference type="EMBL" id="KN832891">
    <property type="protein sequence ID" value="KIM94172.1"/>
    <property type="molecule type" value="Genomic_DNA"/>
</dbReference>
<dbReference type="InterPro" id="IPR050987">
    <property type="entry name" value="AtrR-like"/>
</dbReference>
<dbReference type="PANTHER" id="PTHR46910">
    <property type="entry name" value="TRANSCRIPTION FACTOR PDR1"/>
    <property type="match status" value="1"/>
</dbReference>
<evidence type="ECO:0000259" key="6">
    <source>
        <dbReference type="SMART" id="SM00906"/>
    </source>
</evidence>
<dbReference type="GO" id="GO:0003700">
    <property type="term" value="F:DNA-binding transcription factor activity"/>
    <property type="evidence" value="ECO:0007669"/>
    <property type="project" value="InterPro"/>
</dbReference>
<keyword evidence="2" id="KW-0805">Transcription regulation</keyword>
<dbReference type="Proteomes" id="UP000054321">
    <property type="component" value="Unassembled WGS sequence"/>
</dbReference>
<evidence type="ECO:0000313" key="7">
    <source>
        <dbReference type="EMBL" id="KIM94172.1"/>
    </source>
</evidence>
<keyword evidence="5" id="KW-0539">Nucleus</keyword>
<dbReference type="STRING" id="913774.A0A0C3CWV7"/>
<protein>
    <recommendedName>
        <fullName evidence="6">Xylanolytic transcriptional activator regulatory domain-containing protein</fullName>
    </recommendedName>
</protein>
<evidence type="ECO:0000256" key="2">
    <source>
        <dbReference type="ARBA" id="ARBA00023015"/>
    </source>
</evidence>
<evidence type="ECO:0000313" key="8">
    <source>
        <dbReference type="Proteomes" id="UP000054321"/>
    </source>
</evidence>
<dbReference type="Pfam" id="PF04082">
    <property type="entry name" value="Fungal_trans"/>
    <property type="match status" value="1"/>
</dbReference>
<keyword evidence="8" id="KW-1185">Reference proteome</keyword>
<accession>A0A0C3CWV7</accession>
<dbReference type="HOGENOM" id="CLU_010813_0_1_1"/>
<dbReference type="GO" id="GO:0005634">
    <property type="term" value="C:nucleus"/>
    <property type="evidence" value="ECO:0007669"/>
    <property type="project" value="UniProtKB-SubCell"/>
</dbReference>
<keyword evidence="4" id="KW-0804">Transcription</keyword>
<name>A0A0C3CWV7_OIDMZ</name>
<reference evidence="8" key="2">
    <citation type="submission" date="2015-01" db="EMBL/GenBank/DDBJ databases">
        <title>Evolutionary Origins and Diversification of the Mycorrhizal Mutualists.</title>
        <authorList>
            <consortium name="DOE Joint Genome Institute"/>
            <consortium name="Mycorrhizal Genomics Consortium"/>
            <person name="Kohler A."/>
            <person name="Kuo A."/>
            <person name="Nagy L.G."/>
            <person name="Floudas D."/>
            <person name="Copeland A."/>
            <person name="Barry K.W."/>
            <person name="Cichocki N."/>
            <person name="Veneault-Fourrey C."/>
            <person name="LaButti K."/>
            <person name="Lindquist E.A."/>
            <person name="Lipzen A."/>
            <person name="Lundell T."/>
            <person name="Morin E."/>
            <person name="Murat C."/>
            <person name="Riley R."/>
            <person name="Ohm R."/>
            <person name="Sun H."/>
            <person name="Tunlid A."/>
            <person name="Henrissat B."/>
            <person name="Grigoriev I.V."/>
            <person name="Hibbett D.S."/>
            <person name="Martin F."/>
        </authorList>
    </citation>
    <scope>NUCLEOTIDE SEQUENCE [LARGE SCALE GENOMIC DNA]</scope>
    <source>
        <strain evidence="8">Zn</strain>
    </source>
</reference>
<evidence type="ECO:0000256" key="4">
    <source>
        <dbReference type="ARBA" id="ARBA00023163"/>
    </source>
</evidence>
<dbReference type="SMART" id="SM00906">
    <property type="entry name" value="Fungal_trans"/>
    <property type="match status" value="1"/>
</dbReference>
<dbReference type="OrthoDB" id="4116913at2759"/>
<gene>
    <name evidence="7" type="ORF">OIDMADRAFT_207767</name>
</gene>
<organism evidence="7 8">
    <name type="scientific">Oidiodendron maius (strain Zn)</name>
    <dbReference type="NCBI Taxonomy" id="913774"/>
    <lineage>
        <taxon>Eukaryota</taxon>
        <taxon>Fungi</taxon>
        <taxon>Dikarya</taxon>
        <taxon>Ascomycota</taxon>
        <taxon>Pezizomycotina</taxon>
        <taxon>Leotiomycetes</taxon>
        <taxon>Leotiomycetes incertae sedis</taxon>
        <taxon>Myxotrichaceae</taxon>
        <taxon>Oidiodendron</taxon>
    </lineage>
</organism>
<evidence type="ECO:0000256" key="3">
    <source>
        <dbReference type="ARBA" id="ARBA00023125"/>
    </source>
</evidence>
<keyword evidence="3" id="KW-0238">DNA-binding</keyword>
<evidence type="ECO:0000256" key="5">
    <source>
        <dbReference type="ARBA" id="ARBA00023242"/>
    </source>
</evidence>
<dbReference type="GO" id="GO:0008270">
    <property type="term" value="F:zinc ion binding"/>
    <property type="evidence" value="ECO:0007669"/>
    <property type="project" value="InterPro"/>
</dbReference>
<proteinExistence type="predicted"/>
<sequence length="537" mass="60330">MGCLLLQQQLWACELSDLASAGTFPLFSRRGLKWIESRTGDPLGLNAFDPQLETRLDFPPWPIHQSLRSRACPSVTHTLPPRDLVEQYANAHFSSIMHGIAPLVDPVRFNRMVDLVYSTPTEMFYSPDCKACIHIFLVFAANVEISQLGPALDPIDEDACVQTTLALLPEILGGRWTITGLEAVLMLAAYYAIRGNLQFCEALHADAVRMVFALGCHIRPTESVDSPESSPKSADSPSWCDSHLRNLFWMCYLMDKFIPQRTGHPPCIRDDMCDLDPPTSYLNQFSSLELPIEPESGKQWPPLFPTNLGLAFIKDRIFNRLFSPRAMKISDAELLKNIRELDEELEAWKSMIPPQFRPHNTRIEPIPNPIELSVHVLLLHIEYYHCVAWVHSASVRYRRLSGTERGIESSIALCVEASRITIAYLAAIQHVVGLGPFWIITYHPLSSVVTIFNHLLQDPLAPDAAKDLHAIKCASDVFATFLERSPTGRETYHLEVVKDFVQELSRLANCALQKALEERNAVGHSKNNGNSTLQSQA</sequence>
<dbReference type="PANTHER" id="PTHR46910:SF37">
    <property type="entry name" value="ZN(II)2CYS6 TRANSCRIPTION FACTOR (EUROFUNG)"/>
    <property type="match status" value="1"/>
</dbReference>
<comment type="subcellular location">
    <subcellularLocation>
        <location evidence="1">Nucleus</location>
    </subcellularLocation>
</comment>
<dbReference type="InterPro" id="IPR007219">
    <property type="entry name" value="XnlR_reg_dom"/>
</dbReference>
<dbReference type="AlphaFoldDB" id="A0A0C3CWV7"/>
<dbReference type="GO" id="GO:0006351">
    <property type="term" value="P:DNA-templated transcription"/>
    <property type="evidence" value="ECO:0007669"/>
    <property type="project" value="InterPro"/>
</dbReference>